<evidence type="ECO:0000256" key="1">
    <source>
        <dbReference type="SAM" id="Phobius"/>
    </source>
</evidence>
<keyword evidence="1" id="KW-0812">Transmembrane</keyword>
<gene>
    <name evidence="2" type="ORF">JOF54_003598</name>
</gene>
<keyword evidence="1" id="KW-1133">Transmembrane helix</keyword>
<evidence type="ECO:0000313" key="3">
    <source>
        <dbReference type="Proteomes" id="UP000758168"/>
    </source>
</evidence>
<reference evidence="2 3" key="1">
    <citation type="submission" date="2021-03" db="EMBL/GenBank/DDBJ databases">
        <title>Sequencing the genomes of 1000 actinobacteria strains.</title>
        <authorList>
            <person name="Klenk H.-P."/>
        </authorList>
    </citation>
    <scope>NUCLEOTIDE SEQUENCE [LARGE SCALE GENOMIC DNA]</scope>
    <source>
        <strain evidence="2 3">DSM 12936</strain>
    </source>
</reference>
<protein>
    <submittedName>
        <fullName evidence="2">Uncharacterized protein</fullName>
    </submittedName>
</protein>
<feature type="transmembrane region" description="Helical" evidence="1">
    <location>
        <begin position="30"/>
        <end position="49"/>
    </location>
</feature>
<sequence>MTDLLLLVLYLSAGIAAAWEARRKGYDDRLFLVLGVVLGPIALLGMLLLRARPLQVGTVVRPAAPIALDDGRRIRPTHVSVVREVAVLDGVQVCRITAPDGGPHWVAQEALTRVRGRGV</sequence>
<accession>A0ABS4ZC87</accession>
<comment type="caution">
    <text evidence="2">The sequence shown here is derived from an EMBL/GenBank/DDBJ whole genome shotgun (WGS) entry which is preliminary data.</text>
</comment>
<dbReference type="Proteomes" id="UP000758168">
    <property type="component" value="Unassembled WGS sequence"/>
</dbReference>
<keyword evidence="1" id="KW-0472">Membrane</keyword>
<proteinExistence type="predicted"/>
<name>A0ABS4ZC87_9ACTN</name>
<keyword evidence="3" id="KW-1185">Reference proteome</keyword>
<organism evidence="2 3">
    <name type="scientific">Microlunatus capsulatus</name>
    <dbReference type="NCBI Taxonomy" id="99117"/>
    <lineage>
        <taxon>Bacteria</taxon>
        <taxon>Bacillati</taxon>
        <taxon>Actinomycetota</taxon>
        <taxon>Actinomycetes</taxon>
        <taxon>Propionibacteriales</taxon>
        <taxon>Propionibacteriaceae</taxon>
        <taxon>Microlunatus</taxon>
    </lineage>
</organism>
<evidence type="ECO:0000313" key="2">
    <source>
        <dbReference type="EMBL" id="MBP2418676.1"/>
    </source>
</evidence>
<dbReference type="EMBL" id="JAGIOB010000001">
    <property type="protein sequence ID" value="MBP2418676.1"/>
    <property type="molecule type" value="Genomic_DNA"/>
</dbReference>
<dbReference type="RefSeq" id="WP_210058331.1">
    <property type="nucleotide sequence ID" value="NZ_BAAAMH010000001.1"/>
</dbReference>